<evidence type="ECO:0000256" key="3">
    <source>
        <dbReference type="RuleBase" id="RU003560"/>
    </source>
</evidence>
<dbReference type="InterPro" id="IPR015422">
    <property type="entry name" value="PyrdxlP-dep_Trfase_small"/>
</dbReference>
<comment type="caution">
    <text evidence="4">The sequence shown here is derived from an EMBL/GenBank/DDBJ whole genome shotgun (WGS) entry which is preliminary data.</text>
</comment>
<dbReference type="Pfam" id="PF00202">
    <property type="entry name" value="Aminotran_3"/>
    <property type="match status" value="1"/>
</dbReference>
<comment type="cofactor">
    <cofactor evidence="1">
        <name>pyridoxal 5'-phosphate</name>
        <dbReference type="ChEBI" id="CHEBI:597326"/>
    </cofactor>
</comment>
<keyword evidence="4" id="KW-0808">Transferase</keyword>
<proteinExistence type="inferred from homology"/>
<keyword evidence="5" id="KW-1185">Reference proteome</keyword>
<evidence type="ECO:0000313" key="4">
    <source>
        <dbReference type="EMBL" id="MDA4848757.1"/>
    </source>
</evidence>
<reference evidence="4" key="1">
    <citation type="submission" date="2022-11" db="EMBL/GenBank/DDBJ databases">
        <title>Hoeflea poritis sp. nov., isolated from scleractinian coral Porites lutea.</title>
        <authorList>
            <person name="Zhang G."/>
            <person name="Wei Q."/>
            <person name="Cai L."/>
        </authorList>
    </citation>
    <scope>NUCLEOTIDE SEQUENCE</scope>
    <source>
        <strain evidence="4">E7-10</strain>
    </source>
</reference>
<protein>
    <submittedName>
        <fullName evidence="4">Aspartate aminotransferase family protein</fullName>
    </submittedName>
</protein>
<dbReference type="Proteomes" id="UP001148313">
    <property type="component" value="Unassembled WGS sequence"/>
</dbReference>
<accession>A0ABT4VVL2</accession>
<comment type="similarity">
    <text evidence="3">Belongs to the class-III pyridoxal-phosphate-dependent aminotransferase family.</text>
</comment>
<gene>
    <name evidence="4" type="ORF">OOZ53_25620</name>
</gene>
<dbReference type="InterPro" id="IPR015421">
    <property type="entry name" value="PyrdxlP-dep_Trfase_major"/>
</dbReference>
<name>A0ABT4VVL2_9HYPH</name>
<dbReference type="CDD" id="cd00610">
    <property type="entry name" value="OAT_like"/>
    <property type="match status" value="1"/>
</dbReference>
<dbReference type="GO" id="GO:0008483">
    <property type="term" value="F:transaminase activity"/>
    <property type="evidence" value="ECO:0007669"/>
    <property type="project" value="UniProtKB-KW"/>
</dbReference>
<dbReference type="RefSeq" id="WP_271092633.1">
    <property type="nucleotide sequence ID" value="NZ_JAPJZH010000031.1"/>
</dbReference>
<keyword evidence="4" id="KW-0032">Aminotransferase</keyword>
<sequence>MTAISGATGAMLIERAKKVLPGGVSRNTLLYDGPLRYVRHGKGCKVVDVDGREYIDFANNVAAHIHGHAYGPIVRAVTDQLQRGTAFTMATEAEVRFAEHLCSRSAAFEKIRFVNSGTEAVMAGMKAARAYTGRPKIAKVEGSYHGTYDFAEVSQGSRPEDWGEADHPVAVPLAEGTPPAVTDNMVVLPFNDAEKAIAILDAHRHEIACILVDPVPHRIGMMPVSRTFTKAMRHWADRNGALLMFDEVITFRNGYGGVQEDLGVRPDLTSLGKMIGGGFPVGALAGRDEVMAVFAQGEKGLRLPLAGTFSANPVTMTAGFVAMSLFGPESVAQLNRLGDYARISIAEAIRAADVPACVCGAGSLLRLHLKDKPPRNYREAYPSAKEKKAMGALIAALYDRGVMLIHTGSAALSTPMGRDEIDRLCSAVHGSLVSIRPLLED</sequence>
<organism evidence="4 5">
    <name type="scientific">Hoeflea poritis</name>
    <dbReference type="NCBI Taxonomy" id="2993659"/>
    <lineage>
        <taxon>Bacteria</taxon>
        <taxon>Pseudomonadati</taxon>
        <taxon>Pseudomonadota</taxon>
        <taxon>Alphaproteobacteria</taxon>
        <taxon>Hyphomicrobiales</taxon>
        <taxon>Rhizobiaceae</taxon>
        <taxon>Hoeflea</taxon>
    </lineage>
</organism>
<dbReference type="EMBL" id="JAPJZH010000031">
    <property type="protein sequence ID" value="MDA4848757.1"/>
    <property type="molecule type" value="Genomic_DNA"/>
</dbReference>
<dbReference type="Gene3D" id="3.40.640.10">
    <property type="entry name" value="Type I PLP-dependent aspartate aminotransferase-like (Major domain)"/>
    <property type="match status" value="1"/>
</dbReference>
<dbReference type="InterPro" id="IPR005814">
    <property type="entry name" value="Aminotrans_3"/>
</dbReference>
<dbReference type="PANTHER" id="PTHR43713">
    <property type="entry name" value="GLUTAMATE-1-SEMIALDEHYDE 2,1-AMINOMUTASE"/>
    <property type="match status" value="1"/>
</dbReference>
<dbReference type="Gene3D" id="3.90.1150.10">
    <property type="entry name" value="Aspartate Aminotransferase, domain 1"/>
    <property type="match status" value="1"/>
</dbReference>
<dbReference type="PANTHER" id="PTHR43713:SF3">
    <property type="entry name" value="GLUTAMATE-1-SEMIALDEHYDE 2,1-AMINOMUTASE 1, CHLOROPLASTIC-RELATED"/>
    <property type="match status" value="1"/>
</dbReference>
<evidence type="ECO:0000313" key="5">
    <source>
        <dbReference type="Proteomes" id="UP001148313"/>
    </source>
</evidence>
<dbReference type="InterPro" id="IPR015424">
    <property type="entry name" value="PyrdxlP-dep_Trfase"/>
</dbReference>
<evidence type="ECO:0000256" key="1">
    <source>
        <dbReference type="ARBA" id="ARBA00001933"/>
    </source>
</evidence>
<dbReference type="SUPFAM" id="SSF53383">
    <property type="entry name" value="PLP-dependent transferases"/>
    <property type="match status" value="1"/>
</dbReference>
<keyword evidence="2 3" id="KW-0663">Pyridoxal phosphate</keyword>
<evidence type="ECO:0000256" key="2">
    <source>
        <dbReference type="ARBA" id="ARBA00022898"/>
    </source>
</evidence>